<evidence type="ECO:0000256" key="1">
    <source>
        <dbReference type="SAM" id="MobiDB-lite"/>
    </source>
</evidence>
<dbReference type="AlphaFoldDB" id="A0A163F743"/>
<dbReference type="Pfam" id="PF11913">
    <property type="entry name" value="DUF3431"/>
    <property type="match status" value="1"/>
</dbReference>
<dbReference type="PANTHER" id="PTHR37490:SF3">
    <property type="entry name" value="DUF3431 DOMAIN CONTAINING PROTEIN"/>
    <property type="match status" value="1"/>
</dbReference>
<keyword evidence="4" id="KW-1185">Reference proteome</keyword>
<dbReference type="InterPro" id="IPR036047">
    <property type="entry name" value="F-box-like_dom_sf"/>
</dbReference>
<sequence>MPRFSARNAIVLVNVCLLTLLCIHLKTVLWDQNPGRAVDGAGSLFADLGDDDDGYDGGNADDRDAVLGLNSVKSDSEWKSEEGKTLRVNGGSKGNALDATKPSAQILAKERRTAVVVASQARENTTWIAEFFPQWEQNIYRVDDPTAKLTVPKNKGRESMVYLTYIIDHYDTLPDNVLFIHPNRYQWHNDDPDYDGLPMLRHFQLPYLEEQGYVNIRCAWSLGCPAEIKPLAEEGEHREAVHAGGDYKKAFQVLFPEKEVPREVGVSCCAQFAVTKEKIKERKKEDYIRYREWLTSTDLADSISGRVLEYSWHMVFDPLQMTVFETFPFDIFFETSKYLDLDDVAHLAQTCRQLRAQLLQNALSRRIVETHHHYTNEACAARQGTISYNESLCMIYDRRHALSTTQPFSARVVGQGSTFLYRQGVLCLQTGSSVQISNLRSSCSVVTLDLMTMVFGGNTCESAGVSFEMMYYSDELLSVLVNIESNESWIYCVKTTSSLQDDNRVVRSVGLGHDHSKLFIRHTSQYLYYGSHTGTSPNDGHRKWEIRGVALQPGFELSAEQGRPLLLEDFHGSDVGSTVTFEIHDGFFYAVSNQGTYEVEEIDWTSFYNCIRFPLNDPVALAVENDARIYRRQHAEGAIHDSWTDLTLQPDEKTNKLFVVESRREWVGASSKQLRTFYTTCIDFSASELAADESPRDDESDPPQLPEDDLLTTLLDSSHGASYMPTPRQYSWSRHPEFSTIDISPRSFILARTKFRTYNYSCSAFMDLVEDETCCRGGTDTSPSCLRLRIGSRRVAPALSTTDDFASDSIWRNNQSKMPRFADSTKYRYTPTRMWPPPRSTCPCSARLHRIMNPPSTPGCTAGQTSITAACDERSIVYMIRPRYASSYQHSTHTLGTVVCIDFGREALLTPSAAHPDDMRWDWSPGQDGRCRSGTCW</sequence>
<dbReference type="Proteomes" id="UP000076837">
    <property type="component" value="Unassembled WGS sequence"/>
</dbReference>
<dbReference type="STRING" id="5454.A0A163F743"/>
<dbReference type="EMBL" id="JYNV01000171">
    <property type="protein sequence ID" value="KZM24185.1"/>
    <property type="molecule type" value="Genomic_DNA"/>
</dbReference>
<dbReference type="SUPFAM" id="SSF81383">
    <property type="entry name" value="F-box domain"/>
    <property type="match status" value="1"/>
</dbReference>
<feature type="compositionally biased region" description="Acidic residues" evidence="1">
    <location>
        <begin position="695"/>
        <end position="710"/>
    </location>
</feature>
<organism evidence="3 4">
    <name type="scientific">Didymella rabiei</name>
    <name type="common">Chickpea ascochyta blight fungus</name>
    <name type="synonym">Mycosphaerella rabiei</name>
    <dbReference type="NCBI Taxonomy" id="5454"/>
    <lineage>
        <taxon>Eukaryota</taxon>
        <taxon>Fungi</taxon>
        <taxon>Dikarya</taxon>
        <taxon>Ascomycota</taxon>
        <taxon>Pezizomycotina</taxon>
        <taxon>Dothideomycetes</taxon>
        <taxon>Pleosporomycetidae</taxon>
        <taxon>Pleosporales</taxon>
        <taxon>Pleosporineae</taxon>
        <taxon>Didymellaceae</taxon>
        <taxon>Ascochyta</taxon>
    </lineage>
</organism>
<reference evidence="3 4" key="1">
    <citation type="journal article" date="2016" name="Sci. Rep.">
        <title>Draft genome sequencing and secretome analysis of fungal phytopathogen Ascochyta rabiei provides insight into the necrotrophic effector repertoire.</title>
        <authorList>
            <person name="Verma S."/>
            <person name="Gazara R.K."/>
            <person name="Nizam S."/>
            <person name="Parween S."/>
            <person name="Chattopadhyay D."/>
            <person name="Verma P.K."/>
        </authorList>
    </citation>
    <scope>NUCLEOTIDE SEQUENCE [LARGE SCALE GENOMIC DNA]</scope>
    <source>
        <strain evidence="3 4">ArDII</strain>
    </source>
</reference>
<feature type="signal peptide" evidence="2">
    <location>
        <begin position="1"/>
        <end position="30"/>
    </location>
</feature>
<protein>
    <recommendedName>
        <fullName evidence="5">F-box domain-containing protein</fullName>
    </recommendedName>
</protein>
<accession>A0A163F743</accession>
<feature type="region of interest" description="Disordered" evidence="1">
    <location>
        <begin position="690"/>
        <end position="710"/>
    </location>
</feature>
<evidence type="ECO:0000313" key="3">
    <source>
        <dbReference type="EMBL" id="KZM24185.1"/>
    </source>
</evidence>
<proteinExistence type="predicted"/>
<dbReference type="PANTHER" id="PTHR37490">
    <property type="entry name" value="EXPRESSED PROTEIN"/>
    <property type="match status" value="1"/>
</dbReference>
<dbReference type="InterPro" id="IPR021838">
    <property type="entry name" value="DUF3431"/>
</dbReference>
<comment type="caution">
    <text evidence="3">The sequence shown here is derived from an EMBL/GenBank/DDBJ whole genome shotgun (WGS) entry which is preliminary data.</text>
</comment>
<feature type="chain" id="PRO_5007842648" description="F-box domain-containing protein" evidence="2">
    <location>
        <begin position="31"/>
        <end position="937"/>
    </location>
</feature>
<evidence type="ECO:0000256" key="2">
    <source>
        <dbReference type="SAM" id="SignalP"/>
    </source>
</evidence>
<name>A0A163F743_DIDRA</name>
<keyword evidence="2" id="KW-0732">Signal</keyword>
<gene>
    <name evidence="3" type="ORF">ST47_g4649</name>
</gene>
<evidence type="ECO:0008006" key="5">
    <source>
        <dbReference type="Google" id="ProtNLM"/>
    </source>
</evidence>
<evidence type="ECO:0000313" key="4">
    <source>
        <dbReference type="Proteomes" id="UP000076837"/>
    </source>
</evidence>